<organism evidence="3 4">
    <name type="scientific">Corchorus olitorius</name>
    <dbReference type="NCBI Taxonomy" id="93759"/>
    <lineage>
        <taxon>Eukaryota</taxon>
        <taxon>Viridiplantae</taxon>
        <taxon>Streptophyta</taxon>
        <taxon>Embryophyta</taxon>
        <taxon>Tracheophyta</taxon>
        <taxon>Spermatophyta</taxon>
        <taxon>Magnoliopsida</taxon>
        <taxon>eudicotyledons</taxon>
        <taxon>Gunneridae</taxon>
        <taxon>Pentapetalae</taxon>
        <taxon>rosids</taxon>
        <taxon>malvids</taxon>
        <taxon>Malvales</taxon>
        <taxon>Malvaceae</taxon>
        <taxon>Grewioideae</taxon>
        <taxon>Apeibeae</taxon>
        <taxon>Corchorus</taxon>
    </lineage>
</organism>
<name>A0A1R3HNS7_9ROSI</name>
<dbReference type="PANTHER" id="PTHR48048:SF76">
    <property type="entry name" value="UDP-GLYCOSYLTRANSFERASE 708D1-LIKE"/>
    <property type="match status" value="1"/>
</dbReference>
<evidence type="ECO:0000256" key="1">
    <source>
        <dbReference type="ARBA" id="ARBA00009995"/>
    </source>
</evidence>
<proteinExistence type="inferred from homology"/>
<evidence type="ECO:0000313" key="3">
    <source>
        <dbReference type="EMBL" id="OMO71900.1"/>
    </source>
</evidence>
<comment type="caution">
    <text evidence="3">The sequence shown here is derived from an EMBL/GenBank/DDBJ whole genome shotgun (WGS) entry which is preliminary data.</text>
</comment>
<dbReference type="EMBL" id="AWUE01019716">
    <property type="protein sequence ID" value="OMO71900.1"/>
    <property type="molecule type" value="Genomic_DNA"/>
</dbReference>
<keyword evidence="4" id="KW-1185">Reference proteome</keyword>
<dbReference type="AlphaFoldDB" id="A0A1R3HNS7"/>
<reference evidence="4" key="1">
    <citation type="submission" date="2013-09" db="EMBL/GenBank/DDBJ databases">
        <title>Corchorus olitorius genome sequencing.</title>
        <authorList>
            <person name="Alam M."/>
            <person name="Haque M.S."/>
            <person name="Islam M.S."/>
            <person name="Emdad E.M."/>
            <person name="Islam M.M."/>
            <person name="Ahmed B."/>
            <person name="Halim A."/>
            <person name="Hossen Q.M.M."/>
            <person name="Hossain M.Z."/>
            <person name="Ahmed R."/>
            <person name="Khan M.M."/>
            <person name="Islam R."/>
            <person name="Rashid M.M."/>
            <person name="Khan S.A."/>
            <person name="Rahman M.S."/>
            <person name="Alam M."/>
            <person name="Yahiya A.S."/>
            <person name="Khan M.S."/>
            <person name="Azam M.S."/>
            <person name="Haque T."/>
            <person name="Lashkar M.Z.H."/>
            <person name="Akhand A.I."/>
            <person name="Morshed G."/>
            <person name="Roy S."/>
            <person name="Uddin K.S."/>
            <person name="Rabeya T."/>
            <person name="Hossain A.S."/>
            <person name="Chowdhury A."/>
            <person name="Snigdha A.R."/>
            <person name="Mortoza M.S."/>
            <person name="Matin S.A."/>
            <person name="Hoque S.M.E."/>
            <person name="Islam M.K."/>
            <person name="Roy D.K."/>
            <person name="Haider R."/>
            <person name="Moosa M.M."/>
            <person name="Elias S.M."/>
            <person name="Hasan A.M."/>
            <person name="Jahan S."/>
            <person name="Shafiuddin M."/>
            <person name="Mahmood N."/>
            <person name="Shommy N.S."/>
        </authorList>
    </citation>
    <scope>NUCLEOTIDE SEQUENCE [LARGE SCALE GENOMIC DNA]</scope>
    <source>
        <strain evidence="4">cv. O-4</strain>
    </source>
</reference>
<comment type="similarity">
    <text evidence="1">Belongs to the UDP-glycosyltransferase family.</text>
</comment>
<accession>A0A1R3HNS7</accession>
<protein>
    <submittedName>
        <fullName evidence="3">UDP-glucuronosyl/UDP-glucosyltransferase</fullName>
    </submittedName>
</protein>
<gene>
    <name evidence="3" type="ORF">COLO4_27928</name>
</gene>
<dbReference type="InterPro" id="IPR050481">
    <property type="entry name" value="UDP-glycosyltransf_plant"/>
</dbReference>
<keyword evidence="2" id="KW-0808">Transferase</keyword>
<keyword evidence="2" id="KW-0328">Glycosyltransferase</keyword>
<dbReference type="PANTHER" id="PTHR48048">
    <property type="entry name" value="GLYCOSYLTRANSFERASE"/>
    <property type="match status" value="1"/>
</dbReference>
<evidence type="ECO:0000313" key="4">
    <source>
        <dbReference type="Proteomes" id="UP000187203"/>
    </source>
</evidence>
<dbReference type="Proteomes" id="UP000187203">
    <property type="component" value="Unassembled WGS sequence"/>
</dbReference>
<dbReference type="OrthoDB" id="5835829at2759"/>
<dbReference type="Gene3D" id="3.40.50.2000">
    <property type="entry name" value="Glycogen Phosphorylase B"/>
    <property type="match status" value="3"/>
</dbReference>
<dbReference type="STRING" id="93759.A0A1R3HNS7"/>
<sequence>MAGFGSTISQPHVAIIPSSGLGHFIPFLRFAALLLRNGCKLTLIITNPVVSTAESELISRFLSVFPQVTEKKFTPLPLNRSTVNSTDPFALQWETFRKSAHLFTPILSSLSPPLSFVISDVTLVSPLIPITQSLRLPNYVLFISSARMLTLLAYFSSVSESKSKTEDGSFLFGNVFDIPADIDPPIPSSSLPPPLLNSNTLFAKIFMEDGPNLMKLNGLLLNTFEELEKQSLEMLTCANIKGKPLPPIFSVGPLLPHEFEGKESFETLKWLDDQKEKSVVFVGFGSRTASSNDQIRELGKRLLLSGCKFLWVVKTKIVDKEDNEGFEEILGDDLFDKIKRSQNGLVVKWPQFGDQRINGEVIEKSEWVICMKSWGWVDNVLVKGEEIGEKIKELIGSQSLKMAAKRVSEEARKAVGAGGSCEVAMEKLLQSWKKKE</sequence>
<dbReference type="GO" id="GO:0035251">
    <property type="term" value="F:UDP-glucosyltransferase activity"/>
    <property type="evidence" value="ECO:0007669"/>
    <property type="project" value="InterPro"/>
</dbReference>
<evidence type="ECO:0000256" key="2">
    <source>
        <dbReference type="ARBA" id="ARBA00022676"/>
    </source>
</evidence>
<dbReference type="SUPFAM" id="SSF53756">
    <property type="entry name" value="UDP-Glycosyltransferase/glycogen phosphorylase"/>
    <property type="match status" value="1"/>
</dbReference>